<evidence type="ECO:0000256" key="1">
    <source>
        <dbReference type="ARBA" id="ARBA00009502"/>
    </source>
</evidence>
<dbReference type="GO" id="GO:0046933">
    <property type="term" value="F:proton-transporting ATP synthase activity, rotational mechanism"/>
    <property type="evidence" value="ECO:0007669"/>
    <property type="project" value="InterPro"/>
</dbReference>
<dbReference type="EMBL" id="HF935497">
    <property type="protein sequence ID" value="CCX30814.1"/>
    <property type="molecule type" value="Genomic_DNA"/>
</dbReference>
<dbReference type="OrthoDB" id="269124at2759"/>
<dbReference type="PANTHER" id="PTHR12448">
    <property type="entry name" value="ATP SYNTHASE EPSILON CHAIN, MITOCHONDRIAL"/>
    <property type="match status" value="1"/>
</dbReference>
<dbReference type="GO" id="GO:0005743">
    <property type="term" value="C:mitochondrial inner membrane"/>
    <property type="evidence" value="ECO:0007669"/>
    <property type="project" value="InterPro"/>
</dbReference>
<evidence type="ECO:0000313" key="2">
    <source>
        <dbReference type="EMBL" id="CCX30814.1"/>
    </source>
</evidence>
<dbReference type="InterPro" id="IPR006721">
    <property type="entry name" value="ATP_synth_F1_esu_mt"/>
</dbReference>
<proteinExistence type="inferred from homology"/>
<dbReference type="OMA" id="NKYTQIA"/>
<dbReference type="CDD" id="cd12153">
    <property type="entry name" value="F1-ATPase_epsilon"/>
    <property type="match status" value="1"/>
</dbReference>
<dbReference type="Gene3D" id="1.10.1620.20">
    <property type="entry name" value="ATP synthase, F1 complex, epsilon subunit superfamily, mitochondrial"/>
    <property type="match status" value="1"/>
</dbReference>
<dbReference type="PANTHER" id="PTHR12448:SF0">
    <property type="entry name" value="ATP SYNTHASE SUBUNIT EPSILON, MITOCHONDRIAL"/>
    <property type="match status" value="1"/>
</dbReference>
<evidence type="ECO:0000313" key="3">
    <source>
        <dbReference type="Proteomes" id="UP000018144"/>
    </source>
</evidence>
<dbReference type="InterPro" id="IPR036742">
    <property type="entry name" value="ATP_synth_F1_esu_sf_mt"/>
</dbReference>
<sequence length="63" mass="7201">MLAASWKAAGFSYNKYLSIAARVIRKSLKEEARLKAEKRGPLELKFAKWENGKQGEAQNLYKN</sequence>
<dbReference type="STRING" id="1076935.U4LFF7"/>
<dbReference type="FunFam" id="1.10.1620.20:FF:000003">
    <property type="entry name" value="Mitochondrial ATP synthase epsilon chain domain-containing protein"/>
    <property type="match status" value="1"/>
</dbReference>
<keyword evidence="3" id="KW-1185">Reference proteome</keyword>
<dbReference type="Pfam" id="PF04627">
    <property type="entry name" value="ATP-synt_Eps"/>
    <property type="match status" value="1"/>
</dbReference>
<dbReference type="GO" id="GO:0045259">
    <property type="term" value="C:proton-transporting ATP synthase complex"/>
    <property type="evidence" value="ECO:0007669"/>
    <property type="project" value="InterPro"/>
</dbReference>
<dbReference type="GO" id="GO:0042776">
    <property type="term" value="P:proton motive force-driven mitochondrial ATP synthesis"/>
    <property type="evidence" value="ECO:0007669"/>
    <property type="project" value="TreeGrafter"/>
</dbReference>
<dbReference type="Proteomes" id="UP000018144">
    <property type="component" value="Unassembled WGS sequence"/>
</dbReference>
<comment type="similarity">
    <text evidence="1">Belongs to the eukaryotic ATPase epsilon family.</text>
</comment>
<accession>U4LFF7</accession>
<organism evidence="2 3">
    <name type="scientific">Pyronema omphalodes (strain CBS 100304)</name>
    <name type="common">Pyronema confluens</name>
    <dbReference type="NCBI Taxonomy" id="1076935"/>
    <lineage>
        <taxon>Eukaryota</taxon>
        <taxon>Fungi</taxon>
        <taxon>Dikarya</taxon>
        <taxon>Ascomycota</taxon>
        <taxon>Pezizomycotina</taxon>
        <taxon>Pezizomycetes</taxon>
        <taxon>Pezizales</taxon>
        <taxon>Pyronemataceae</taxon>
        <taxon>Pyronema</taxon>
    </lineage>
</organism>
<protein>
    <submittedName>
        <fullName evidence="2">Similar to Putative ATP synthase subunit epsilon, mitochondrial acc. no. P87316</fullName>
    </submittedName>
</protein>
<dbReference type="SUPFAM" id="SSF48690">
    <property type="entry name" value="Epsilon subunit of mitochondrial F1F0-ATP synthase"/>
    <property type="match status" value="1"/>
</dbReference>
<name>U4LFF7_PYROM</name>
<dbReference type="AlphaFoldDB" id="U4LFF7"/>
<gene>
    <name evidence="2" type="ORF">PCON_09415</name>
</gene>
<reference evidence="2 3" key="1">
    <citation type="journal article" date="2013" name="PLoS Genet.">
        <title>The genome and development-dependent transcriptomes of Pyronema confluens: a window into fungal evolution.</title>
        <authorList>
            <person name="Traeger S."/>
            <person name="Altegoer F."/>
            <person name="Freitag M."/>
            <person name="Gabaldon T."/>
            <person name="Kempken F."/>
            <person name="Kumar A."/>
            <person name="Marcet-Houben M."/>
            <person name="Poggeler S."/>
            <person name="Stajich J.E."/>
            <person name="Nowrousian M."/>
        </authorList>
    </citation>
    <scope>NUCLEOTIDE SEQUENCE [LARGE SCALE GENOMIC DNA]</scope>
    <source>
        <strain evidence="3">CBS 100304</strain>
        <tissue evidence="2">Vegetative mycelium</tissue>
    </source>
</reference>
<dbReference type="eggNOG" id="KOG3495">
    <property type="taxonomic scope" value="Eukaryota"/>
</dbReference>